<name>A0A934J2J7_9HYPH</name>
<dbReference type="InterPro" id="IPR029068">
    <property type="entry name" value="Glyas_Bleomycin-R_OHBP_Dase"/>
</dbReference>
<dbReference type="InterPro" id="IPR037523">
    <property type="entry name" value="VOC_core"/>
</dbReference>
<keyword evidence="3" id="KW-1185">Reference proteome</keyword>
<accession>A0A934J2J7</accession>
<sequence>MQYHTGRLIDHVHLRARNLANTRFFYEKVLAVLGIPITAKGEGWFQADELFVDAADAKTTPSHVHLAFQAKDQATVDAFHKAALAAGGVDNGAPGPRDYHPGYYGCFVLDPDGNNIEAVFHGPSKRSAESVVVTPQR</sequence>
<dbReference type="PANTHER" id="PTHR35006:SF2">
    <property type="entry name" value="GLYOXALASE FAMILY PROTEIN (AFU_ORTHOLOGUE AFUA_5G14830)"/>
    <property type="match status" value="1"/>
</dbReference>
<evidence type="ECO:0000313" key="3">
    <source>
        <dbReference type="Proteomes" id="UP000602124"/>
    </source>
</evidence>
<reference evidence="2" key="1">
    <citation type="submission" date="2020-12" db="EMBL/GenBank/DDBJ databases">
        <title>Devosia sp. MSA67 isolated from Mo River.</title>
        <authorList>
            <person name="Ma F."/>
            <person name="Zi Z."/>
        </authorList>
    </citation>
    <scope>NUCLEOTIDE SEQUENCE</scope>
    <source>
        <strain evidence="2">MSA67</strain>
    </source>
</reference>
<dbReference type="PROSITE" id="PS51819">
    <property type="entry name" value="VOC"/>
    <property type="match status" value="1"/>
</dbReference>
<organism evidence="2 3">
    <name type="scientific">Devosia sediminis</name>
    <dbReference type="NCBI Taxonomy" id="2798801"/>
    <lineage>
        <taxon>Bacteria</taxon>
        <taxon>Pseudomonadati</taxon>
        <taxon>Pseudomonadota</taxon>
        <taxon>Alphaproteobacteria</taxon>
        <taxon>Hyphomicrobiales</taxon>
        <taxon>Devosiaceae</taxon>
        <taxon>Devosia</taxon>
    </lineage>
</organism>
<feature type="domain" description="VOC" evidence="1">
    <location>
        <begin position="8"/>
        <end position="121"/>
    </location>
</feature>
<dbReference type="SUPFAM" id="SSF54593">
    <property type="entry name" value="Glyoxalase/Bleomycin resistance protein/Dihydroxybiphenyl dioxygenase"/>
    <property type="match status" value="1"/>
</dbReference>
<dbReference type="Proteomes" id="UP000602124">
    <property type="component" value="Unassembled WGS sequence"/>
</dbReference>
<dbReference type="Gene3D" id="3.10.180.10">
    <property type="entry name" value="2,3-Dihydroxybiphenyl 1,2-Dioxygenase, domain 1"/>
    <property type="match status" value="1"/>
</dbReference>
<dbReference type="AlphaFoldDB" id="A0A934J2J7"/>
<evidence type="ECO:0000259" key="1">
    <source>
        <dbReference type="PROSITE" id="PS51819"/>
    </source>
</evidence>
<dbReference type="InterPro" id="IPR004360">
    <property type="entry name" value="Glyas_Fos-R_dOase_dom"/>
</dbReference>
<evidence type="ECO:0000313" key="2">
    <source>
        <dbReference type="EMBL" id="MBJ3786687.1"/>
    </source>
</evidence>
<gene>
    <name evidence="2" type="ORF">JEQ47_18320</name>
</gene>
<protein>
    <submittedName>
        <fullName evidence="2">VOC family protein</fullName>
    </submittedName>
</protein>
<dbReference type="PANTHER" id="PTHR35006">
    <property type="entry name" value="GLYOXALASE FAMILY PROTEIN (AFU_ORTHOLOGUE AFUA_5G14830)"/>
    <property type="match status" value="1"/>
</dbReference>
<dbReference type="CDD" id="cd07262">
    <property type="entry name" value="VOC_like"/>
    <property type="match status" value="1"/>
</dbReference>
<dbReference type="RefSeq" id="WP_198877892.1">
    <property type="nucleotide sequence ID" value="NZ_JAEKMH010000005.1"/>
</dbReference>
<dbReference type="Pfam" id="PF00903">
    <property type="entry name" value="Glyoxalase"/>
    <property type="match status" value="1"/>
</dbReference>
<proteinExistence type="predicted"/>
<dbReference type="EMBL" id="JAEKMH010000005">
    <property type="protein sequence ID" value="MBJ3786687.1"/>
    <property type="molecule type" value="Genomic_DNA"/>
</dbReference>
<comment type="caution">
    <text evidence="2">The sequence shown here is derived from an EMBL/GenBank/DDBJ whole genome shotgun (WGS) entry which is preliminary data.</text>
</comment>